<name>A0A0A0LR83_CUCSA</name>
<evidence type="ECO:0000313" key="2">
    <source>
        <dbReference type="Proteomes" id="UP000029981"/>
    </source>
</evidence>
<organism evidence="1 2">
    <name type="scientific">Cucumis sativus</name>
    <name type="common">Cucumber</name>
    <dbReference type="NCBI Taxonomy" id="3659"/>
    <lineage>
        <taxon>Eukaryota</taxon>
        <taxon>Viridiplantae</taxon>
        <taxon>Streptophyta</taxon>
        <taxon>Embryophyta</taxon>
        <taxon>Tracheophyta</taxon>
        <taxon>Spermatophyta</taxon>
        <taxon>Magnoliopsida</taxon>
        <taxon>eudicotyledons</taxon>
        <taxon>Gunneridae</taxon>
        <taxon>Pentapetalae</taxon>
        <taxon>rosids</taxon>
        <taxon>fabids</taxon>
        <taxon>Cucurbitales</taxon>
        <taxon>Cucurbitaceae</taxon>
        <taxon>Benincaseae</taxon>
        <taxon>Cucumis</taxon>
    </lineage>
</organism>
<dbReference type="AlphaFoldDB" id="A0A0A0LR83"/>
<proteinExistence type="predicted"/>
<dbReference type="Proteomes" id="UP000029981">
    <property type="component" value="Chromosome 2"/>
</dbReference>
<reference evidence="1 2" key="1">
    <citation type="journal article" date="2009" name="Nat. Genet.">
        <title>The genome of the cucumber, Cucumis sativus L.</title>
        <authorList>
            <person name="Huang S."/>
            <person name="Li R."/>
            <person name="Zhang Z."/>
            <person name="Li L."/>
            <person name="Gu X."/>
            <person name="Fan W."/>
            <person name="Lucas W.J."/>
            <person name="Wang X."/>
            <person name="Xie B."/>
            <person name="Ni P."/>
            <person name="Ren Y."/>
            <person name="Zhu H."/>
            <person name="Li J."/>
            <person name="Lin K."/>
            <person name="Jin W."/>
            <person name="Fei Z."/>
            <person name="Li G."/>
            <person name="Staub J."/>
            <person name="Kilian A."/>
            <person name="van der Vossen E.A."/>
            <person name="Wu Y."/>
            <person name="Guo J."/>
            <person name="He J."/>
            <person name="Jia Z."/>
            <person name="Ren Y."/>
            <person name="Tian G."/>
            <person name="Lu Y."/>
            <person name="Ruan J."/>
            <person name="Qian W."/>
            <person name="Wang M."/>
            <person name="Huang Q."/>
            <person name="Li B."/>
            <person name="Xuan Z."/>
            <person name="Cao J."/>
            <person name="Asan"/>
            <person name="Wu Z."/>
            <person name="Zhang J."/>
            <person name="Cai Q."/>
            <person name="Bai Y."/>
            <person name="Zhao B."/>
            <person name="Han Y."/>
            <person name="Li Y."/>
            <person name="Li X."/>
            <person name="Wang S."/>
            <person name="Shi Q."/>
            <person name="Liu S."/>
            <person name="Cho W.K."/>
            <person name="Kim J.Y."/>
            <person name="Xu Y."/>
            <person name="Heller-Uszynska K."/>
            <person name="Miao H."/>
            <person name="Cheng Z."/>
            <person name="Zhang S."/>
            <person name="Wu J."/>
            <person name="Yang Y."/>
            <person name="Kang H."/>
            <person name="Li M."/>
            <person name="Liang H."/>
            <person name="Ren X."/>
            <person name="Shi Z."/>
            <person name="Wen M."/>
            <person name="Jian M."/>
            <person name="Yang H."/>
            <person name="Zhang G."/>
            <person name="Yang Z."/>
            <person name="Chen R."/>
            <person name="Liu S."/>
            <person name="Li J."/>
            <person name="Ma L."/>
            <person name="Liu H."/>
            <person name="Zhou Y."/>
            <person name="Zhao J."/>
            <person name="Fang X."/>
            <person name="Li G."/>
            <person name="Fang L."/>
            <person name="Li Y."/>
            <person name="Liu D."/>
            <person name="Zheng H."/>
            <person name="Zhang Y."/>
            <person name="Qin N."/>
            <person name="Li Z."/>
            <person name="Yang G."/>
            <person name="Yang S."/>
            <person name="Bolund L."/>
            <person name="Kristiansen K."/>
            <person name="Zheng H."/>
            <person name="Li S."/>
            <person name="Zhang X."/>
            <person name="Yang H."/>
            <person name="Wang J."/>
            <person name="Sun R."/>
            <person name="Zhang B."/>
            <person name="Jiang S."/>
            <person name="Wang J."/>
            <person name="Du Y."/>
            <person name="Li S."/>
        </authorList>
    </citation>
    <scope>NUCLEOTIDE SEQUENCE [LARGE SCALE GENOMIC DNA]</scope>
    <source>
        <strain evidence="2">cv. 9930</strain>
    </source>
</reference>
<keyword evidence="2" id="KW-1185">Reference proteome</keyword>
<sequence length="110" mass="12054">MSYQQPQSQAHSYIRESPLVDLGFALASITLVMWDIKQHHATFTFLDLRSILRPGNLPSLRLGILSHSVSSKLSGISNNVSPHLSYSSPRCENSSLADLGFALASITRVT</sequence>
<dbReference type="Gramene" id="KGN63327">
    <property type="protein sequence ID" value="KGN63327"/>
    <property type="gene ID" value="Csa_2G429000"/>
</dbReference>
<reference evidence="1 2" key="3">
    <citation type="journal article" date="2010" name="BMC Genomics">
        <title>Transcriptome sequencing and comparative analysis of cucumber flowers with different sex types.</title>
        <authorList>
            <person name="Guo S."/>
            <person name="Zheng Y."/>
            <person name="Joung J.G."/>
            <person name="Liu S."/>
            <person name="Zhang Z."/>
            <person name="Crasta O.R."/>
            <person name="Sobral B.W."/>
            <person name="Xu Y."/>
            <person name="Huang S."/>
            <person name="Fei Z."/>
        </authorList>
    </citation>
    <scope>NUCLEOTIDE SEQUENCE [LARGE SCALE GENOMIC DNA]</scope>
    <source>
        <strain evidence="2">cv. 9930</strain>
    </source>
</reference>
<gene>
    <name evidence="1" type="ORF">Csa_2G429000</name>
</gene>
<evidence type="ECO:0000313" key="1">
    <source>
        <dbReference type="EMBL" id="KGN63327.1"/>
    </source>
</evidence>
<reference evidence="1 2" key="2">
    <citation type="journal article" date="2009" name="PLoS ONE">
        <title>An integrated genetic and cytogenetic map of the cucumber genome.</title>
        <authorList>
            <person name="Ren Y."/>
            <person name="Zhang Z."/>
            <person name="Liu J."/>
            <person name="Staub J.E."/>
            <person name="Han Y."/>
            <person name="Cheng Z."/>
            <person name="Li X."/>
            <person name="Lu J."/>
            <person name="Miao H."/>
            <person name="Kang H."/>
            <person name="Xie B."/>
            <person name="Gu X."/>
            <person name="Wang X."/>
            <person name="Du Y."/>
            <person name="Jin W."/>
            <person name="Huang S."/>
        </authorList>
    </citation>
    <scope>NUCLEOTIDE SEQUENCE [LARGE SCALE GENOMIC DNA]</scope>
    <source>
        <strain evidence="2">cv. 9930</strain>
    </source>
</reference>
<protein>
    <submittedName>
        <fullName evidence="1">Uncharacterized protein</fullName>
    </submittedName>
</protein>
<accession>A0A0A0LR83</accession>
<dbReference type="EMBL" id="CM002923">
    <property type="protein sequence ID" value="KGN63327.1"/>
    <property type="molecule type" value="Genomic_DNA"/>
</dbReference>
<reference evidence="1 2" key="4">
    <citation type="journal article" date="2011" name="BMC Genomics">
        <title>RNA-Seq improves annotation of protein-coding genes in the cucumber genome.</title>
        <authorList>
            <person name="Li Z."/>
            <person name="Zhang Z."/>
            <person name="Yan P."/>
            <person name="Huang S."/>
            <person name="Fei Z."/>
            <person name="Lin K."/>
        </authorList>
    </citation>
    <scope>NUCLEOTIDE SEQUENCE [LARGE SCALE GENOMIC DNA]</scope>
    <source>
        <strain evidence="2">cv. 9930</strain>
    </source>
</reference>